<protein>
    <submittedName>
        <fullName evidence="1">Uncharacterized protein</fullName>
    </submittedName>
</protein>
<accession>A0A379GGF7</accession>
<evidence type="ECO:0000313" key="1">
    <source>
        <dbReference type="EMBL" id="SUC40108.1"/>
    </source>
</evidence>
<reference evidence="1 2" key="1">
    <citation type="submission" date="2018-06" db="EMBL/GenBank/DDBJ databases">
        <authorList>
            <consortium name="Pathogen Informatics"/>
            <person name="Doyle S."/>
        </authorList>
    </citation>
    <scope>NUCLEOTIDE SEQUENCE [LARGE SCALE GENOMIC DNA]</scope>
    <source>
        <strain evidence="1 2">NCTC11938</strain>
    </source>
</reference>
<dbReference type="AlphaFoldDB" id="A0A379GGF7"/>
<dbReference type="EMBL" id="UGTS01000006">
    <property type="protein sequence ID" value="SUC40108.1"/>
    <property type="molecule type" value="Genomic_DNA"/>
</dbReference>
<gene>
    <name evidence="1" type="ORF">NCTC11938_04395</name>
</gene>
<proteinExistence type="predicted"/>
<sequence>MQEDDLWVESPNYSDLKGSLFGSGWEENVEHALCLMKGNFDWQREKLTEQQYNQLKKAGIPIEDVEVTGSFLWRKYNYGDRYVTQQQLQQQIIRTFRKDGIIPHPSEFNWLEPWVASPVICLPMPC</sequence>
<organism evidence="1 2">
    <name type="scientific">Proteus mirabilis</name>
    <dbReference type="NCBI Taxonomy" id="584"/>
    <lineage>
        <taxon>Bacteria</taxon>
        <taxon>Pseudomonadati</taxon>
        <taxon>Pseudomonadota</taxon>
        <taxon>Gammaproteobacteria</taxon>
        <taxon>Enterobacterales</taxon>
        <taxon>Morganellaceae</taxon>
        <taxon>Proteus</taxon>
    </lineage>
</organism>
<dbReference type="Proteomes" id="UP000254191">
    <property type="component" value="Unassembled WGS sequence"/>
</dbReference>
<name>A0A379GGF7_PROMI</name>
<evidence type="ECO:0000313" key="2">
    <source>
        <dbReference type="Proteomes" id="UP000254191"/>
    </source>
</evidence>